<dbReference type="InterPro" id="IPR051598">
    <property type="entry name" value="TSUP/Inactive_protease-like"/>
</dbReference>
<organism evidence="7 8">
    <name type="scientific">Legionella cardiaca</name>
    <dbReference type="NCBI Taxonomy" id="1071983"/>
    <lineage>
        <taxon>Bacteria</taxon>
        <taxon>Pseudomonadati</taxon>
        <taxon>Pseudomonadota</taxon>
        <taxon>Gammaproteobacteria</taxon>
        <taxon>Legionellales</taxon>
        <taxon>Legionellaceae</taxon>
        <taxon>Legionella</taxon>
    </lineage>
</organism>
<dbReference type="Pfam" id="PF01925">
    <property type="entry name" value="TauE"/>
    <property type="match status" value="1"/>
</dbReference>
<evidence type="ECO:0000256" key="3">
    <source>
        <dbReference type="ARBA" id="ARBA00022692"/>
    </source>
</evidence>
<proteinExistence type="inferred from homology"/>
<dbReference type="PANTHER" id="PTHR43701:SF12">
    <property type="entry name" value="MEMBRANE TRANSPORTER PROTEIN YTNM-RELATED"/>
    <property type="match status" value="1"/>
</dbReference>
<reference evidence="7 8" key="1">
    <citation type="submission" date="2023-02" db="EMBL/GenBank/DDBJ databases">
        <title>Genome Sequence of L. cardiaca H63T.</title>
        <authorList>
            <person name="Lopez A.E."/>
            <person name="Cianciotto N.P."/>
        </authorList>
    </citation>
    <scope>NUCLEOTIDE SEQUENCE [LARGE SCALE GENOMIC DNA]</scope>
    <source>
        <strain evidence="7 8">H63</strain>
    </source>
</reference>
<comment type="similarity">
    <text evidence="2 6">Belongs to the 4-toluene sulfonate uptake permease (TSUP) (TC 2.A.102) family.</text>
</comment>
<feature type="transmembrane region" description="Helical" evidence="6">
    <location>
        <begin position="213"/>
        <end position="233"/>
    </location>
</feature>
<evidence type="ECO:0000313" key="8">
    <source>
        <dbReference type="Proteomes" id="UP001222087"/>
    </source>
</evidence>
<keyword evidence="3 6" id="KW-0812">Transmembrane</keyword>
<dbReference type="EMBL" id="CP119078">
    <property type="protein sequence ID" value="WED44271.1"/>
    <property type="molecule type" value="Genomic_DNA"/>
</dbReference>
<sequence>MDTWFFIFVLIGFGAQMIDGGLGMGYGMISMSILMALGIPPSLASAAVHTSEIFTTGFSGASHLILKNVDYNLFRSLVIPGALGGIIGSFLLTIITVQIKPFIALYLLIMASFIVYKAVNFIRQRKKIHPVVIYDVQIPDKLARRKWHLIILGFVGGFCDAVGGGGWGAIVISTLLAQGEIARYTIGSVNLAECVVTISISIMFFLTIGIKYWPIIIGLVVGGAIAAPISAYITRIIPAHLLMFLVSLLISVISLKTLWSIMS</sequence>
<keyword evidence="4 6" id="KW-1133">Transmembrane helix</keyword>
<name>A0ABY8AXS8_9GAMM</name>
<protein>
    <recommendedName>
        <fullName evidence="6">Probable membrane transporter protein</fullName>
    </recommendedName>
</protein>
<dbReference type="Proteomes" id="UP001222087">
    <property type="component" value="Chromosome"/>
</dbReference>
<evidence type="ECO:0000256" key="1">
    <source>
        <dbReference type="ARBA" id="ARBA00004141"/>
    </source>
</evidence>
<feature type="transmembrane region" description="Helical" evidence="6">
    <location>
        <begin position="239"/>
        <end position="259"/>
    </location>
</feature>
<accession>A0ABY8AXS8</accession>
<keyword evidence="5 6" id="KW-0472">Membrane</keyword>
<evidence type="ECO:0000256" key="4">
    <source>
        <dbReference type="ARBA" id="ARBA00022989"/>
    </source>
</evidence>
<feature type="transmembrane region" description="Helical" evidence="6">
    <location>
        <begin position="6"/>
        <end position="29"/>
    </location>
</feature>
<evidence type="ECO:0000256" key="5">
    <source>
        <dbReference type="ARBA" id="ARBA00023136"/>
    </source>
</evidence>
<evidence type="ECO:0000256" key="6">
    <source>
        <dbReference type="RuleBase" id="RU363041"/>
    </source>
</evidence>
<keyword evidence="6" id="KW-1003">Cell membrane</keyword>
<comment type="subcellular location">
    <subcellularLocation>
        <location evidence="6">Cell membrane</location>
        <topology evidence="6">Multi-pass membrane protein</topology>
    </subcellularLocation>
    <subcellularLocation>
        <location evidence="1">Membrane</location>
        <topology evidence="1">Multi-pass membrane protein</topology>
    </subcellularLocation>
</comment>
<gene>
    <name evidence="7" type="ORF">PXX05_05655</name>
</gene>
<evidence type="ECO:0000256" key="2">
    <source>
        <dbReference type="ARBA" id="ARBA00009142"/>
    </source>
</evidence>
<feature type="transmembrane region" description="Helical" evidence="6">
    <location>
        <begin position="184"/>
        <end position="206"/>
    </location>
</feature>
<feature type="transmembrane region" description="Helical" evidence="6">
    <location>
        <begin position="103"/>
        <end position="119"/>
    </location>
</feature>
<keyword evidence="8" id="KW-1185">Reference proteome</keyword>
<dbReference type="PANTHER" id="PTHR43701">
    <property type="entry name" value="MEMBRANE TRANSPORTER PROTEIN MJ0441-RELATED"/>
    <property type="match status" value="1"/>
</dbReference>
<feature type="transmembrane region" description="Helical" evidence="6">
    <location>
        <begin position="149"/>
        <end position="172"/>
    </location>
</feature>
<dbReference type="InterPro" id="IPR002781">
    <property type="entry name" value="TM_pro_TauE-like"/>
</dbReference>
<evidence type="ECO:0000313" key="7">
    <source>
        <dbReference type="EMBL" id="WED44271.1"/>
    </source>
</evidence>
<dbReference type="RefSeq" id="WP_275090088.1">
    <property type="nucleotide sequence ID" value="NZ_CP119078.1"/>
</dbReference>
<feature type="transmembrane region" description="Helical" evidence="6">
    <location>
        <begin position="77"/>
        <end position="97"/>
    </location>
</feature>